<dbReference type="PROSITE" id="PS51318">
    <property type="entry name" value="TAT"/>
    <property type="match status" value="1"/>
</dbReference>
<dbReference type="InterPro" id="IPR016047">
    <property type="entry name" value="M23ase_b-sheet_dom"/>
</dbReference>
<gene>
    <name evidence="2" type="ORF">A2Y68_02815</name>
</gene>
<sequence>MSKELSRRDFLKAATMLGASFAMPRKEGESPELPLDVFPERTATYSLPPFGNDLEAIMGDGVFPGLGYRHLQETVNVDYSLDGGHHIGVDFNCGDFDEDLGTPLRLIMNGVCVFVGDGDYRDLGKIAMFCHRLPDGTLIYTRYCHLDSWDAEVGTNYRAGEIIGTMGKSGWPNGFSHLHFDAGNRELFERHWQEDPWWYPNRAPVSYINRFFVDPAELIQRYLRRLKNSPHIPEE</sequence>
<dbReference type="SUPFAM" id="SSF51261">
    <property type="entry name" value="Duplicated hybrid motif"/>
    <property type="match status" value="1"/>
</dbReference>
<dbReference type="Gene3D" id="2.70.70.10">
    <property type="entry name" value="Glucose Permease (Domain IIA)"/>
    <property type="match status" value="1"/>
</dbReference>
<dbReference type="AlphaFoldDB" id="A0A1F7X5T5"/>
<organism evidence="2 3">
    <name type="scientific">Candidatus Woesebacteria bacterium RBG_13_46_13</name>
    <dbReference type="NCBI Taxonomy" id="1802479"/>
    <lineage>
        <taxon>Bacteria</taxon>
        <taxon>Candidatus Woeseibacteriota</taxon>
    </lineage>
</organism>
<dbReference type="STRING" id="1802479.A2Y68_02815"/>
<dbReference type="InterPro" id="IPR006311">
    <property type="entry name" value="TAT_signal"/>
</dbReference>
<dbReference type="CDD" id="cd12797">
    <property type="entry name" value="M23_peptidase"/>
    <property type="match status" value="1"/>
</dbReference>
<protein>
    <recommendedName>
        <fullName evidence="1">M23ase beta-sheet core domain-containing protein</fullName>
    </recommendedName>
</protein>
<evidence type="ECO:0000259" key="1">
    <source>
        <dbReference type="Pfam" id="PF01551"/>
    </source>
</evidence>
<dbReference type="InterPro" id="IPR019546">
    <property type="entry name" value="TAT_signal_bac_arc"/>
</dbReference>
<dbReference type="InterPro" id="IPR011055">
    <property type="entry name" value="Dup_hybrid_motif"/>
</dbReference>
<accession>A0A1F7X5T5</accession>
<dbReference type="NCBIfam" id="TIGR01409">
    <property type="entry name" value="TAT_signal_seq"/>
    <property type="match status" value="1"/>
</dbReference>
<dbReference type="Proteomes" id="UP000176778">
    <property type="component" value="Unassembled WGS sequence"/>
</dbReference>
<name>A0A1F7X5T5_9BACT</name>
<dbReference type="InterPro" id="IPR050570">
    <property type="entry name" value="Cell_wall_metabolism_enzyme"/>
</dbReference>
<evidence type="ECO:0000313" key="2">
    <source>
        <dbReference type="EMBL" id="OGM10341.1"/>
    </source>
</evidence>
<dbReference type="GO" id="GO:0004222">
    <property type="term" value="F:metalloendopeptidase activity"/>
    <property type="evidence" value="ECO:0007669"/>
    <property type="project" value="TreeGrafter"/>
</dbReference>
<dbReference type="PANTHER" id="PTHR21666:SF270">
    <property type="entry name" value="MUREIN HYDROLASE ACTIVATOR ENVC"/>
    <property type="match status" value="1"/>
</dbReference>
<dbReference type="EMBL" id="MGFR01000001">
    <property type="protein sequence ID" value="OGM10341.1"/>
    <property type="molecule type" value="Genomic_DNA"/>
</dbReference>
<evidence type="ECO:0000313" key="3">
    <source>
        <dbReference type="Proteomes" id="UP000176778"/>
    </source>
</evidence>
<dbReference type="Pfam" id="PF01551">
    <property type="entry name" value="Peptidase_M23"/>
    <property type="match status" value="1"/>
</dbReference>
<reference evidence="2 3" key="1">
    <citation type="journal article" date="2016" name="Nat. Commun.">
        <title>Thousands of microbial genomes shed light on interconnected biogeochemical processes in an aquifer system.</title>
        <authorList>
            <person name="Anantharaman K."/>
            <person name="Brown C.T."/>
            <person name="Hug L.A."/>
            <person name="Sharon I."/>
            <person name="Castelle C.J."/>
            <person name="Probst A.J."/>
            <person name="Thomas B.C."/>
            <person name="Singh A."/>
            <person name="Wilkins M.J."/>
            <person name="Karaoz U."/>
            <person name="Brodie E.L."/>
            <person name="Williams K.H."/>
            <person name="Hubbard S.S."/>
            <person name="Banfield J.F."/>
        </authorList>
    </citation>
    <scope>NUCLEOTIDE SEQUENCE [LARGE SCALE GENOMIC DNA]</scope>
</reference>
<dbReference type="PANTHER" id="PTHR21666">
    <property type="entry name" value="PEPTIDASE-RELATED"/>
    <property type="match status" value="1"/>
</dbReference>
<comment type="caution">
    <text evidence="2">The sequence shown here is derived from an EMBL/GenBank/DDBJ whole genome shotgun (WGS) entry which is preliminary data.</text>
</comment>
<proteinExistence type="predicted"/>
<feature type="domain" description="M23ase beta-sheet core" evidence="1">
    <location>
        <begin position="95"/>
        <end position="182"/>
    </location>
</feature>